<proteinExistence type="predicted"/>
<evidence type="ECO:0000313" key="1">
    <source>
        <dbReference type="EMBL" id="NDV39052.1"/>
    </source>
</evidence>
<sequence>MVGGLVGLSTGGDTGAFVEVGGFVGGVGPSTGGDTGGLTGVGVPEGPPPLTGVGFGLDWGHVLPKSQQAPSIIAFLGA</sequence>
<reference evidence="1" key="1">
    <citation type="journal article" date="2020" name="J. Eukaryot. Microbiol.">
        <title>De novo Sequencing, Assembly and Annotation of the Transcriptome for the Free-Living Testate Amoeba Arcella intermedia.</title>
        <authorList>
            <person name="Ribeiro G.M."/>
            <person name="Porfirio-Sousa A.L."/>
            <person name="Maurer-Alcala X.X."/>
            <person name="Katz L.A."/>
            <person name="Lahr D.J.G."/>
        </authorList>
    </citation>
    <scope>NUCLEOTIDE SEQUENCE</scope>
</reference>
<dbReference type="AlphaFoldDB" id="A0A6B2LPK3"/>
<accession>A0A6B2LPK3</accession>
<organism evidence="1">
    <name type="scientific">Arcella intermedia</name>
    <dbReference type="NCBI Taxonomy" id="1963864"/>
    <lineage>
        <taxon>Eukaryota</taxon>
        <taxon>Amoebozoa</taxon>
        <taxon>Tubulinea</taxon>
        <taxon>Elardia</taxon>
        <taxon>Arcellinida</taxon>
        <taxon>Sphaerothecina</taxon>
        <taxon>Arcellidae</taxon>
        <taxon>Arcella</taxon>
    </lineage>
</organism>
<protein>
    <submittedName>
        <fullName evidence="1">Uncharacterized protein</fullName>
    </submittedName>
</protein>
<name>A0A6B2LPK3_9EUKA</name>
<dbReference type="EMBL" id="GIBP01010083">
    <property type="protein sequence ID" value="NDV39052.1"/>
    <property type="molecule type" value="Transcribed_RNA"/>
</dbReference>